<sequence length="89" mass="9840">MDVLGTSLADVIAKCRSTGIVSKYLIHHIRPNVNAPKGGAIKLKTITEKVKVARELADITNDAAPTFHEIRNLSKRPTWNRGPSTRRHS</sequence>
<dbReference type="Proteomes" id="UP000214720">
    <property type="component" value="Unassembled WGS sequence"/>
</dbReference>
<protein>
    <submittedName>
        <fullName evidence="1">Uncharacterized protein</fullName>
    </submittedName>
</protein>
<comment type="caution">
    <text evidence="1">The sequence shown here is derived from an EMBL/GenBank/DDBJ whole genome shotgun (WGS) entry which is preliminary data.</text>
</comment>
<evidence type="ECO:0000313" key="1">
    <source>
        <dbReference type="EMBL" id="OXC74898.1"/>
    </source>
</evidence>
<proteinExistence type="predicted"/>
<evidence type="ECO:0000313" key="2">
    <source>
        <dbReference type="Proteomes" id="UP000214720"/>
    </source>
</evidence>
<name>A0A226WWE8_CABSO</name>
<dbReference type="AlphaFoldDB" id="A0A226WWE8"/>
<reference evidence="2" key="1">
    <citation type="submission" date="2017-01" db="EMBL/GenBank/DDBJ databases">
        <title>Genome Analysis of Deinococcus marmoris KOPRI26562.</title>
        <authorList>
            <person name="Kim J.H."/>
            <person name="Oh H.-M."/>
        </authorList>
    </citation>
    <scope>NUCLEOTIDE SEQUENCE [LARGE SCALE GENOMIC DNA]</scope>
    <source>
        <strain evidence="2">PAMC 26633</strain>
    </source>
</reference>
<organism evidence="1 2">
    <name type="scientific">Caballeronia sordidicola</name>
    <name type="common">Burkholderia sordidicola</name>
    <dbReference type="NCBI Taxonomy" id="196367"/>
    <lineage>
        <taxon>Bacteria</taxon>
        <taxon>Pseudomonadati</taxon>
        <taxon>Pseudomonadota</taxon>
        <taxon>Betaproteobacteria</taxon>
        <taxon>Burkholderiales</taxon>
        <taxon>Burkholderiaceae</taxon>
        <taxon>Caballeronia</taxon>
    </lineage>
</organism>
<dbReference type="EMBL" id="MTHB01000198">
    <property type="protein sequence ID" value="OXC74898.1"/>
    <property type="molecule type" value="Genomic_DNA"/>
</dbReference>
<gene>
    <name evidence="1" type="ORF">BSU04_29290</name>
</gene>
<accession>A0A226WWE8</accession>